<evidence type="ECO:0000256" key="3">
    <source>
        <dbReference type="SAM" id="Coils"/>
    </source>
</evidence>
<dbReference type="Proteomes" id="UP001652641">
    <property type="component" value="Chromosome 15"/>
</dbReference>
<feature type="domain" description="Janus kinase and microtubule-interacting protein C-terminal" evidence="5">
    <location>
        <begin position="426"/>
        <end position="623"/>
    </location>
</feature>
<dbReference type="GeneID" id="112928795"/>
<feature type="region of interest" description="Disordered" evidence="4">
    <location>
        <begin position="463"/>
        <end position="486"/>
    </location>
</feature>
<evidence type="ECO:0000256" key="4">
    <source>
        <dbReference type="SAM" id="MobiDB-lite"/>
    </source>
</evidence>
<feature type="compositionally biased region" description="Basic and acidic residues" evidence="4">
    <location>
        <begin position="254"/>
        <end position="267"/>
    </location>
</feature>
<reference evidence="7" key="1">
    <citation type="submission" date="2025-08" db="UniProtKB">
        <authorList>
            <consortium name="RefSeq"/>
        </authorList>
    </citation>
    <scope>IDENTIFICATION</scope>
    <source>
        <tissue evidence="7">Cell line</tissue>
    </source>
</reference>
<evidence type="ECO:0000256" key="1">
    <source>
        <dbReference type="ARBA" id="ARBA00005239"/>
    </source>
</evidence>
<comment type="similarity">
    <text evidence="1">Belongs to the JAKMIP family.</text>
</comment>
<proteinExistence type="inferred from homology"/>
<gene>
    <name evidence="7" type="primary">JAKMIP3</name>
</gene>
<dbReference type="RefSeq" id="XP_072596564.1">
    <property type="nucleotide sequence ID" value="XM_072740463.1"/>
</dbReference>
<keyword evidence="7" id="KW-0808">Transferase</keyword>
<feature type="coiled-coil region" evidence="3">
    <location>
        <begin position="793"/>
        <end position="827"/>
    </location>
</feature>
<keyword evidence="7" id="KW-0418">Kinase</keyword>
<sequence length="843" mass="98366">MSKKGTGGRGKGDKAEVLAALQAANEELRAKLTDIQIELQQEKSKVSRVEREKNQELRQVREHEQHKNAVLLTELKTKLHEEKMKELQAVREALLRQHEAELLRVIKIKDNENQRLQALLHALRDGAPDKAKIVLLSEAKEEAKKGFEAEKIKMQQEISELKGAKKQVEEALTIAVQADKIKAAEIRSVYHLHQEEISRIKKECEREIRRLMEEIKFKDRAVFVLERELGVQAGHAQRLQLQKEALDEQLSQVKEADRHLGSPRRELPYAGGAGDASDHSGSPLDEKDARRFQLKIAELSAIIRKLEDRNALLSEERNELLKRLREAESQYKPLLDKNKRLTRKNEDLSHTLRRMENKLKFVTQENIEMRQRAGIIRRPSSLNDLDQSQDDREVDFLRLQIVEQQNLIDELSKTLETAGYVKSVLERDKLLRYRKQRKKMAKLPKPVVVETFFGYDEEASLESDGSSISYQTDRTDQTPCTPDDDLEEGVAKEETELRFRQLTMEYQALQRAYALLQEQVGGTLDAEREVKTREQLQAEVQRAQTRIEDLEQTLAEQGQDMKWIEEKQALYRRNQELVEKIKQMEVEEGRLKHEVQDARDQNELLEFRILELEERERKSPAINFHHTPFAEGKSPLQAYCEAEGVTDILVTELMKQLDILGDNAVSNLTNEEQVVVIQARTVLTLAEKWLQQIEETESALHRRMVDLESEKELFSKQKGYLDEELDYRKQSLDQAHKHILELEAMLYDALQQEAGAKVAEILSEEERDKLKVAVEQWKRQVMSELRERDAQILRERMELLQLAQQRIKELEERIEGQKRQIKELEEKFLFLFLFFSLAFILWS</sequence>
<feature type="compositionally biased region" description="Polar residues" evidence="4">
    <location>
        <begin position="463"/>
        <end position="480"/>
    </location>
</feature>
<protein>
    <submittedName>
        <fullName evidence="7">Janus kinase and microtubule-interacting protein 3 isoform X15</fullName>
    </submittedName>
</protein>
<feature type="region of interest" description="Disordered" evidence="4">
    <location>
        <begin position="252"/>
        <end position="286"/>
    </location>
</feature>
<organism evidence="6 7">
    <name type="scientific">Vulpes vulpes</name>
    <name type="common">Red fox</name>
    <dbReference type="NCBI Taxonomy" id="9627"/>
    <lineage>
        <taxon>Eukaryota</taxon>
        <taxon>Metazoa</taxon>
        <taxon>Chordata</taxon>
        <taxon>Craniata</taxon>
        <taxon>Vertebrata</taxon>
        <taxon>Euteleostomi</taxon>
        <taxon>Mammalia</taxon>
        <taxon>Eutheria</taxon>
        <taxon>Laurasiatheria</taxon>
        <taxon>Carnivora</taxon>
        <taxon>Caniformia</taxon>
        <taxon>Canidae</taxon>
        <taxon>Vulpes</taxon>
    </lineage>
</organism>
<feature type="coiled-coil region" evidence="3">
    <location>
        <begin position="492"/>
        <end position="615"/>
    </location>
</feature>
<feature type="coiled-coil region" evidence="3">
    <location>
        <begin position="18"/>
        <end position="97"/>
    </location>
</feature>
<evidence type="ECO:0000313" key="6">
    <source>
        <dbReference type="Proteomes" id="UP001652641"/>
    </source>
</evidence>
<dbReference type="InterPro" id="IPR024836">
    <property type="entry name" value="JAKMIP"/>
</dbReference>
<evidence type="ECO:0000259" key="5">
    <source>
        <dbReference type="Pfam" id="PF16034"/>
    </source>
</evidence>
<evidence type="ECO:0000256" key="2">
    <source>
        <dbReference type="ARBA" id="ARBA00023054"/>
    </source>
</evidence>
<dbReference type="PANTHER" id="PTHR18935">
    <property type="entry name" value="GOLGIN SUBFAMILY A MEMBER 4-LIKE ISOFORM X1"/>
    <property type="match status" value="1"/>
</dbReference>
<dbReference type="PANTHER" id="PTHR18935:SF9">
    <property type="entry name" value="JANUS KINASE AND MICROTUBULE-INTERACTING PROTEIN 3"/>
    <property type="match status" value="1"/>
</dbReference>
<feature type="coiled-coil region" evidence="3">
    <location>
        <begin position="289"/>
        <end position="414"/>
    </location>
</feature>
<keyword evidence="6" id="KW-1185">Reference proteome</keyword>
<dbReference type="InterPro" id="IPR031994">
    <property type="entry name" value="JAKMIP_C"/>
</dbReference>
<accession>A0ABM4Z1Z6</accession>
<evidence type="ECO:0000313" key="7">
    <source>
        <dbReference type="RefSeq" id="XP_072596564.1"/>
    </source>
</evidence>
<keyword evidence="2 3" id="KW-0175">Coiled coil</keyword>
<dbReference type="GO" id="GO:0016301">
    <property type="term" value="F:kinase activity"/>
    <property type="evidence" value="ECO:0007669"/>
    <property type="project" value="UniProtKB-KW"/>
</dbReference>
<name>A0ABM4Z1Z6_VULVU</name>
<dbReference type="Pfam" id="PF16034">
    <property type="entry name" value="JAKMIP_CC3"/>
    <property type="match status" value="1"/>
</dbReference>